<evidence type="ECO:0000256" key="3">
    <source>
        <dbReference type="ARBA" id="ARBA00022679"/>
    </source>
</evidence>
<dbReference type="Proteomes" id="UP000000745">
    <property type="component" value="Chromosome"/>
</dbReference>
<sequence length="533" mass="60228">MGMAAHNVFRKIKNNWLIIFCVIIFSLINIIASSGSHLVHRTLFFVLFILVIKRTASFPLRLLFGIPVMLLAAADLCISLYAWCTFGTSFNDGFAISVLQSDPDEITKMLGLYIVYCIIFLALFALFLSSVIIYDVSLPGKKITVTLLLILIAISLFSSVKFALKDKKTKKTVDPYIVASRFATYTPFFNLNYFALAAKEYHRLMAIADKVPGYQLELSDNGIDDYVLIVGESVRASNMSIYGHYRSTTPQLEKQKDRIKLFTQAISGAPYTALAVPLTLTVDTVFDHDIQHYPDNIINMANQAGFDTYWLSAQSAFRQNGTAVASIAMRAKERVYVRGYDELLLPHLAEALNTKSPNKKLIVLHLVGSHEPVCATYPKAKAVYYPLDNQDACYDNSIHYTDSILGQVFALLKNKRASVMYFADHGLERDPTAKHSYFHGGKKPSQEAYHVPMFIWYSPMLGENVDRSTVTDIFSTAYNDYLINAWMGVTRPEQPKTLKDVISHYQGDSRVIDGSHEMFDYRELRRNFNADKQ</sequence>
<organism evidence="10 11">
    <name type="scientific">Escherichia fergusonii (strain ATCC 35469 / DSM 13698 / CCUG 18766 / IAM 14443 / JCM 21226 / LMG 7866 / NBRC 102419 / NCTC 12128 / CDC 0568-73)</name>
    <dbReference type="NCBI Taxonomy" id="585054"/>
    <lineage>
        <taxon>Bacteria</taxon>
        <taxon>Pseudomonadati</taxon>
        <taxon>Pseudomonadota</taxon>
        <taxon>Gammaproteobacteria</taxon>
        <taxon>Enterobacterales</taxon>
        <taxon>Enterobacteriaceae</taxon>
        <taxon>Escherichia</taxon>
    </lineage>
</organism>
<evidence type="ECO:0000256" key="4">
    <source>
        <dbReference type="ARBA" id="ARBA00022692"/>
    </source>
</evidence>
<keyword evidence="5 8" id="KW-1133">Transmembrane helix</keyword>
<comment type="subcellular location">
    <subcellularLocation>
        <location evidence="1">Cell membrane</location>
        <topology evidence="1">Multi-pass membrane protein</topology>
    </subcellularLocation>
</comment>
<comment type="similarity">
    <text evidence="7">Belongs to the phosphoethanolamine transferase family.</text>
</comment>
<keyword evidence="4 8" id="KW-0812">Transmembrane</keyword>
<evidence type="ECO:0000256" key="6">
    <source>
        <dbReference type="ARBA" id="ARBA00023136"/>
    </source>
</evidence>
<dbReference type="SUPFAM" id="SSF53649">
    <property type="entry name" value="Alkaline phosphatase-like"/>
    <property type="match status" value="1"/>
</dbReference>
<feature type="domain" description="Sulfatase N-terminal" evidence="9">
    <location>
        <begin position="225"/>
        <end position="476"/>
    </location>
</feature>
<keyword evidence="6 8" id="KW-0472">Membrane</keyword>
<evidence type="ECO:0000256" key="5">
    <source>
        <dbReference type="ARBA" id="ARBA00022989"/>
    </source>
</evidence>
<feature type="transmembrane region" description="Helical" evidence="8">
    <location>
        <begin position="110"/>
        <end position="133"/>
    </location>
</feature>
<dbReference type="PANTHER" id="PTHR30443">
    <property type="entry name" value="INNER MEMBRANE PROTEIN"/>
    <property type="match status" value="1"/>
</dbReference>
<dbReference type="CDD" id="cd16017">
    <property type="entry name" value="LptA"/>
    <property type="match status" value="1"/>
</dbReference>
<dbReference type="InterPro" id="IPR040423">
    <property type="entry name" value="PEA_transferase"/>
</dbReference>
<keyword evidence="2" id="KW-1003">Cell membrane</keyword>
<dbReference type="InterPro" id="IPR000917">
    <property type="entry name" value="Sulfatase_N"/>
</dbReference>
<evidence type="ECO:0000259" key="9">
    <source>
        <dbReference type="Pfam" id="PF00884"/>
    </source>
</evidence>
<proteinExistence type="inferred from homology"/>
<feature type="transmembrane region" description="Helical" evidence="8">
    <location>
        <begin position="145"/>
        <end position="164"/>
    </location>
</feature>
<dbReference type="PANTHER" id="PTHR30443:SF4">
    <property type="entry name" value="PHOSPHOETHANOLAMINE TRANSFERASE OPGE-RELATED"/>
    <property type="match status" value="1"/>
</dbReference>
<dbReference type="Gene3D" id="3.40.720.10">
    <property type="entry name" value="Alkaline Phosphatase, subunit A"/>
    <property type="match status" value="1"/>
</dbReference>
<dbReference type="Pfam" id="PF00884">
    <property type="entry name" value="Sulfatase"/>
    <property type="match status" value="1"/>
</dbReference>
<evidence type="ECO:0000256" key="1">
    <source>
        <dbReference type="ARBA" id="ARBA00004651"/>
    </source>
</evidence>
<evidence type="ECO:0000256" key="2">
    <source>
        <dbReference type="ARBA" id="ARBA00022475"/>
    </source>
</evidence>
<dbReference type="InterPro" id="IPR058130">
    <property type="entry name" value="PEA_transf_C"/>
</dbReference>
<evidence type="ECO:0000313" key="11">
    <source>
        <dbReference type="Proteomes" id="UP000000745"/>
    </source>
</evidence>
<gene>
    <name evidence="10" type="primary">yhbX</name>
    <name evidence="10" type="ordered locus">EFER_3151</name>
</gene>
<dbReference type="KEGG" id="efe:EFER_3151"/>
<dbReference type="AlphaFoldDB" id="B7LR41"/>
<feature type="transmembrane region" description="Helical" evidence="8">
    <location>
        <begin position="12"/>
        <end position="32"/>
    </location>
</feature>
<protein>
    <submittedName>
        <fullName evidence="10">Inner membrane sulfatase YhbX</fullName>
    </submittedName>
</protein>
<evidence type="ECO:0000313" key="10">
    <source>
        <dbReference type="EMBL" id="CAQ90644.1"/>
    </source>
</evidence>
<dbReference type="GO" id="GO:0016776">
    <property type="term" value="F:phosphotransferase activity, phosphate group as acceptor"/>
    <property type="evidence" value="ECO:0007669"/>
    <property type="project" value="TreeGrafter"/>
</dbReference>
<keyword evidence="3" id="KW-0808">Transferase</keyword>
<dbReference type="GO" id="GO:0005886">
    <property type="term" value="C:plasma membrane"/>
    <property type="evidence" value="ECO:0007669"/>
    <property type="project" value="UniProtKB-SubCell"/>
</dbReference>
<evidence type="ECO:0000256" key="7">
    <source>
        <dbReference type="ARBA" id="ARBA00038481"/>
    </source>
</evidence>
<name>B7LR41_ESCF3</name>
<dbReference type="GO" id="GO:0009244">
    <property type="term" value="P:lipopolysaccharide core region biosynthetic process"/>
    <property type="evidence" value="ECO:0007669"/>
    <property type="project" value="TreeGrafter"/>
</dbReference>
<feature type="transmembrane region" description="Helical" evidence="8">
    <location>
        <begin position="68"/>
        <end position="90"/>
    </location>
</feature>
<dbReference type="EMBL" id="CU928158">
    <property type="protein sequence ID" value="CAQ90644.1"/>
    <property type="molecule type" value="Genomic_DNA"/>
</dbReference>
<keyword evidence="11" id="KW-1185">Reference proteome</keyword>
<accession>B7LR41</accession>
<dbReference type="InterPro" id="IPR017850">
    <property type="entry name" value="Alkaline_phosphatase_core_sf"/>
</dbReference>
<evidence type="ECO:0000256" key="8">
    <source>
        <dbReference type="SAM" id="Phobius"/>
    </source>
</evidence>
<dbReference type="HOGENOM" id="CLU_039390_4_1_6"/>
<reference evidence="11" key="1">
    <citation type="journal article" date="2009" name="PLoS Genet.">
        <title>Organised genome dynamics in the Escherichia coli species results in highly diverse adaptive paths.</title>
        <authorList>
            <person name="Touchon M."/>
            <person name="Hoede C."/>
            <person name="Tenaillon O."/>
            <person name="Barbe V."/>
            <person name="Baeriswyl S."/>
            <person name="Bidet P."/>
            <person name="Bingen E."/>
            <person name="Bonacorsi S."/>
            <person name="Bouchier C."/>
            <person name="Bouvet O."/>
            <person name="Calteau A."/>
            <person name="Chiapello H."/>
            <person name="Clermont O."/>
            <person name="Cruveiller S."/>
            <person name="Danchin A."/>
            <person name="Diard M."/>
            <person name="Dossat C."/>
            <person name="Karoui M.E."/>
            <person name="Frapy E."/>
            <person name="Garry L."/>
            <person name="Ghigo J.M."/>
            <person name="Gilles A.M."/>
            <person name="Johnson J."/>
            <person name="Le Bouguenec C."/>
            <person name="Lescat M."/>
            <person name="Mangenot S."/>
            <person name="Martinez-Jehanne V."/>
            <person name="Matic I."/>
            <person name="Nassif X."/>
            <person name="Oztas S."/>
            <person name="Petit M.A."/>
            <person name="Pichon C."/>
            <person name="Rouy Z."/>
            <person name="Ruf C.S."/>
            <person name="Schneider D."/>
            <person name="Tourret J."/>
            <person name="Vacherie B."/>
            <person name="Vallenet D."/>
            <person name="Medigue C."/>
            <person name="Rocha E.P.C."/>
            <person name="Denamur E."/>
        </authorList>
    </citation>
    <scope>NUCLEOTIDE SEQUENCE [LARGE SCALE GENOMIC DNA]</scope>
    <source>
        <strain evidence="11">ATCC 35469 / DSM 13698 / BCRC 15582 / CCUG 18766 / IAM 14443 / JCM 21226 / LMG 7866 / NBRC 102419 / NCTC 12128 / CDC 0568-73</strain>
    </source>
</reference>